<dbReference type="Proteomes" id="UP000179184">
    <property type="component" value="Unassembled WGS sequence"/>
</dbReference>
<dbReference type="PANTHER" id="PTHR37422">
    <property type="entry name" value="TEICHURONIC ACID BIOSYNTHESIS PROTEIN TUAE"/>
    <property type="match status" value="1"/>
</dbReference>
<sequence length="492" mass="54557">MFKALLITGFALTFLILGALTTYYSYWPLMAIVFFGVFLLALVSPEKALLGLIIYLPFQVALNIAPGIDLASIRVLILLLFSAWILFLLARKGGKIATIFACHYFVLVTFLFWSAVSLFWALNLEWGLRKIAVFASIFPLYFLVQSATAEKEQVKKIISFLVAGASVVSVIALIQFFSQFFVGLDSSAQFWARNVAPLFYGRSLTDAVMANSSWLVNVGGRTYFRAISFFPDPHILAFYLEMVLPLALTMFFADFRPRRLVPVFLILFALLLTFSRGGYLGFAASAALMLVAAYFFIARNEAIKPFLKDRLKPVLFVFLSLLVAIPVFYFGPAGARFTDSFSLSEGSNVQRLQTWRQALAVIKSAPFAGVGLGSYGLAVNPEAGYRDPTYAHNAYLDVWAELGVMGLAVWLILLGEFFATPFKRLIAIKTGKEKPQKEEILFSLGLIGSLAAFSVHSLFETAIFSPVILSLLMIIFALAANMAKNQEARIMN</sequence>
<feature type="transmembrane region" description="Helical" evidence="5">
    <location>
        <begin position="463"/>
        <end position="483"/>
    </location>
</feature>
<evidence type="ECO:0000256" key="3">
    <source>
        <dbReference type="ARBA" id="ARBA00022989"/>
    </source>
</evidence>
<keyword evidence="4 5" id="KW-0472">Membrane</keyword>
<feature type="transmembrane region" description="Helical" evidence="5">
    <location>
        <begin position="157"/>
        <end position="177"/>
    </location>
</feature>
<proteinExistence type="predicted"/>
<feature type="transmembrane region" description="Helical" evidence="5">
    <location>
        <begin position="235"/>
        <end position="253"/>
    </location>
</feature>
<gene>
    <name evidence="7" type="ORF">A2W60_03680</name>
</gene>
<dbReference type="Pfam" id="PF04932">
    <property type="entry name" value="Wzy_C"/>
    <property type="match status" value="1"/>
</dbReference>
<feature type="transmembrane region" description="Helical" evidence="5">
    <location>
        <begin position="311"/>
        <end position="331"/>
    </location>
</feature>
<dbReference type="PANTHER" id="PTHR37422:SF13">
    <property type="entry name" value="LIPOPOLYSACCHARIDE BIOSYNTHESIS PROTEIN PA4999-RELATED"/>
    <property type="match status" value="1"/>
</dbReference>
<evidence type="ECO:0000256" key="4">
    <source>
        <dbReference type="ARBA" id="ARBA00023136"/>
    </source>
</evidence>
<dbReference type="InterPro" id="IPR051533">
    <property type="entry name" value="WaaL-like"/>
</dbReference>
<dbReference type="GO" id="GO:0016020">
    <property type="term" value="C:membrane"/>
    <property type="evidence" value="ECO:0007669"/>
    <property type="project" value="UniProtKB-SubCell"/>
</dbReference>
<feature type="domain" description="O-antigen ligase-related" evidence="6">
    <location>
        <begin position="263"/>
        <end position="411"/>
    </location>
</feature>
<feature type="transmembrane region" description="Helical" evidence="5">
    <location>
        <begin position="440"/>
        <end position="457"/>
    </location>
</feature>
<reference evidence="7 8" key="1">
    <citation type="journal article" date="2016" name="Nat. Commun.">
        <title>Thousands of microbial genomes shed light on interconnected biogeochemical processes in an aquifer system.</title>
        <authorList>
            <person name="Anantharaman K."/>
            <person name="Brown C.T."/>
            <person name="Hug L.A."/>
            <person name="Sharon I."/>
            <person name="Castelle C.J."/>
            <person name="Probst A.J."/>
            <person name="Thomas B.C."/>
            <person name="Singh A."/>
            <person name="Wilkins M.J."/>
            <person name="Karaoz U."/>
            <person name="Brodie E.L."/>
            <person name="Williams K.H."/>
            <person name="Hubbard S.S."/>
            <person name="Banfield J.F."/>
        </authorList>
    </citation>
    <scope>NUCLEOTIDE SEQUENCE [LARGE SCALE GENOMIC DNA]</scope>
</reference>
<feature type="transmembrane region" description="Helical" evidence="5">
    <location>
        <begin position="260"/>
        <end position="276"/>
    </location>
</feature>
<evidence type="ECO:0000256" key="2">
    <source>
        <dbReference type="ARBA" id="ARBA00022692"/>
    </source>
</evidence>
<evidence type="ECO:0000313" key="7">
    <source>
        <dbReference type="EMBL" id="OGD29948.1"/>
    </source>
</evidence>
<evidence type="ECO:0000313" key="8">
    <source>
        <dbReference type="Proteomes" id="UP000179184"/>
    </source>
</evidence>
<feature type="transmembrane region" description="Helical" evidence="5">
    <location>
        <begin position="398"/>
        <end position="419"/>
    </location>
</feature>
<dbReference type="AlphaFoldDB" id="A0A1F5BH45"/>
<keyword evidence="3 5" id="KW-1133">Transmembrane helix</keyword>
<feature type="transmembrane region" description="Helical" evidence="5">
    <location>
        <begin position="128"/>
        <end position="145"/>
    </location>
</feature>
<evidence type="ECO:0000259" key="6">
    <source>
        <dbReference type="Pfam" id="PF04932"/>
    </source>
</evidence>
<feature type="transmembrane region" description="Helical" evidence="5">
    <location>
        <begin position="71"/>
        <end position="90"/>
    </location>
</feature>
<evidence type="ECO:0000256" key="1">
    <source>
        <dbReference type="ARBA" id="ARBA00004141"/>
    </source>
</evidence>
<comment type="caution">
    <text evidence="7">The sequence shown here is derived from an EMBL/GenBank/DDBJ whole genome shotgun (WGS) entry which is preliminary data.</text>
</comment>
<accession>A0A1F5BH45</accession>
<protein>
    <recommendedName>
        <fullName evidence="6">O-antigen ligase-related domain-containing protein</fullName>
    </recommendedName>
</protein>
<comment type="subcellular location">
    <subcellularLocation>
        <location evidence="1">Membrane</location>
        <topology evidence="1">Multi-pass membrane protein</topology>
    </subcellularLocation>
</comment>
<keyword evidence="2 5" id="KW-0812">Transmembrane</keyword>
<name>A0A1F5BH45_9BACT</name>
<evidence type="ECO:0000256" key="5">
    <source>
        <dbReference type="SAM" id="Phobius"/>
    </source>
</evidence>
<dbReference type="InterPro" id="IPR007016">
    <property type="entry name" value="O-antigen_ligase-rel_domated"/>
</dbReference>
<dbReference type="EMBL" id="MEYN01000036">
    <property type="protein sequence ID" value="OGD29948.1"/>
    <property type="molecule type" value="Genomic_DNA"/>
</dbReference>
<feature type="transmembrane region" description="Helical" evidence="5">
    <location>
        <begin position="102"/>
        <end position="122"/>
    </location>
</feature>
<feature type="transmembrane region" description="Helical" evidence="5">
    <location>
        <begin position="282"/>
        <end position="299"/>
    </location>
</feature>
<organism evidence="7 8">
    <name type="scientific">Candidatus Azambacteria bacterium RIFCSPHIGHO2_02_46_12</name>
    <dbReference type="NCBI Taxonomy" id="1797295"/>
    <lineage>
        <taxon>Bacteria</taxon>
        <taxon>Candidatus Azamiibacteriota</taxon>
    </lineage>
</organism>